<evidence type="ECO:0000313" key="1">
    <source>
        <dbReference type="EMBL" id="PFK02665.1"/>
    </source>
</evidence>
<protein>
    <submittedName>
        <fullName evidence="1">Glycosyl transferase</fullName>
    </submittedName>
</protein>
<reference evidence="1 2" key="1">
    <citation type="submission" date="2017-09" db="EMBL/GenBank/DDBJ databases">
        <title>Large-scale bioinformatics analysis of Bacillus genomes uncovers conserved roles of natural products in bacterial physiology.</title>
        <authorList>
            <consortium name="Agbiome Team Llc"/>
            <person name="Bleich R.M."/>
            <person name="Grubbs K.J."/>
            <person name="Santa Maria K.C."/>
            <person name="Allen S.E."/>
            <person name="Farag S."/>
            <person name="Shank E.A."/>
            <person name="Bowers A."/>
        </authorList>
    </citation>
    <scope>NUCLEOTIDE SEQUENCE [LARGE SCALE GENOMIC DNA]</scope>
    <source>
        <strain evidence="1 2">AFS083741</strain>
    </source>
</reference>
<organism evidence="1 2">
    <name type="scientific">Bacillus cereus</name>
    <dbReference type="NCBI Taxonomy" id="1396"/>
    <lineage>
        <taxon>Bacteria</taxon>
        <taxon>Bacillati</taxon>
        <taxon>Bacillota</taxon>
        <taxon>Bacilli</taxon>
        <taxon>Bacillales</taxon>
        <taxon>Bacillaceae</taxon>
        <taxon>Bacillus</taxon>
        <taxon>Bacillus cereus group</taxon>
    </lineage>
</organism>
<proteinExistence type="predicted"/>
<dbReference type="EMBL" id="NUWJ01000478">
    <property type="protein sequence ID" value="PFK02665.1"/>
    <property type="molecule type" value="Genomic_DNA"/>
</dbReference>
<name>A0A9X6WTH0_BACCE</name>
<dbReference type="GO" id="GO:0016740">
    <property type="term" value="F:transferase activity"/>
    <property type="evidence" value="ECO:0007669"/>
    <property type="project" value="UniProtKB-KW"/>
</dbReference>
<dbReference type="AlphaFoldDB" id="A0A9X6WTH0"/>
<evidence type="ECO:0000313" key="2">
    <source>
        <dbReference type="Proteomes" id="UP000224413"/>
    </source>
</evidence>
<feature type="non-terminal residue" evidence="1">
    <location>
        <position position="81"/>
    </location>
</feature>
<keyword evidence="1" id="KW-0808">Transferase</keyword>
<dbReference type="Proteomes" id="UP000224413">
    <property type="component" value="Unassembled WGS sequence"/>
</dbReference>
<gene>
    <name evidence="1" type="ORF">COI98_32810</name>
</gene>
<accession>A0A9X6WTH0</accession>
<sequence length="81" mass="9578">MDTTYVHQASDIIVTHASEKKTKSRRNIEIYEQALRHNQTFSMQDVFHYARELTVHGEYEKAIPFYETCKTAKEISLENRV</sequence>
<comment type="caution">
    <text evidence="1">The sequence shown here is derived from an EMBL/GenBank/DDBJ whole genome shotgun (WGS) entry which is preliminary data.</text>
</comment>